<accession>A0A7J7KYR3</accession>
<feature type="region of interest" description="Disordered" evidence="1">
    <location>
        <begin position="1"/>
        <end position="57"/>
    </location>
</feature>
<feature type="compositionally biased region" description="Basic and acidic residues" evidence="1">
    <location>
        <begin position="20"/>
        <end position="35"/>
    </location>
</feature>
<keyword evidence="2" id="KW-1133">Transmembrane helix</keyword>
<comment type="caution">
    <text evidence="3">The sequence shown here is derived from an EMBL/GenBank/DDBJ whole genome shotgun (WGS) entry which is preliminary data.</text>
</comment>
<evidence type="ECO:0000313" key="3">
    <source>
        <dbReference type="EMBL" id="KAF6135477.1"/>
    </source>
</evidence>
<evidence type="ECO:0000313" key="4">
    <source>
        <dbReference type="Proteomes" id="UP000541444"/>
    </source>
</evidence>
<proteinExistence type="predicted"/>
<protein>
    <submittedName>
        <fullName evidence="3">Uncharacterized protein</fullName>
    </submittedName>
</protein>
<keyword evidence="4" id="KW-1185">Reference proteome</keyword>
<dbReference type="Proteomes" id="UP000541444">
    <property type="component" value="Unassembled WGS sequence"/>
</dbReference>
<evidence type="ECO:0000256" key="1">
    <source>
        <dbReference type="SAM" id="MobiDB-lite"/>
    </source>
</evidence>
<evidence type="ECO:0000256" key="2">
    <source>
        <dbReference type="SAM" id="Phobius"/>
    </source>
</evidence>
<dbReference type="AlphaFoldDB" id="A0A7J7KYR3"/>
<keyword evidence="2" id="KW-0812">Transmembrane</keyword>
<dbReference type="EMBL" id="JACGCM010002784">
    <property type="protein sequence ID" value="KAF6135477.1"/>
    <property type="molecule type" value="Genomic_DNA"/>
</dbReference>
<reference evidence="3 4" key="1">
    <citation type="journal article" date="2020" name="IScience">
        <title>Genome Sequencing of the Endangered Kingdonia uniflora (Circaeasteraceae, Ranunculales) Reveals Potential Mechanisms of Evolutionary Specialization.</title>
        <authorList>
            <person name="Sun Y."/>
            <person name="Deng T."/>
            <person name="Zhang A."/>
            <person name="Moore M.J."/>
            <person name="Landis J.B."/>
            <person name="Lin N."/>
            <person name="Zhang H."/>
            <person name="Zhang X."/>
            <person name="Huang J."/>
            <person name="Zhang X."/>
            <person name="Sun H."/>
            <person name="Wang H."/>
        </authorList>
    </citation>
    <scope>NUCLEOTIDE SEQUENCE [LARGE SCALE GENOMIC DNA]</scope>
    <source>
        <strain evidence="3">TB1705</strain>
        <tissue evidence="3">Leaf</tissue>
    </source>
</reference>
<feature type="compositionally biased region" description="Polar residues" evidence="1">
    <location>
        <begin position="36"/>
        <end position="47"/>
    </location>
</feature>
<gene>
    <name evidence="3" type="ORF">GIB67_015330</name>
</gene>
<organism evidence="3 4">
    <name type="scientific">Kingdonia uniflora</name>
    <dbReference type="NCBI Taxonomy" id="39325"/>
    <lineage>
        <taxon>Eukaryota</taxon>
        <taxon>Viridiplantae</taxon>
        <taxon>Streptophyta</taxon>
        <taxon>Embryophyta</taxon>
        <taxon>Tracheophyta</taxon>
        <taxon>Spermatophyta</taxon>
        <taxon>Magnoliopsida</taxon>
        <taxon>Ranunculales</taxon>
        <taxon>Circaeasteraceae</taxon>
        <taxon>Kingdonia</taxon>
    </lineage>
</organism>
<dbReference type="OrthoDB" id="1711911at2759"/>
<sequence>MYRERDRAGVGSKTEIGGPFDRKRINDALDKHLEKSSPSTSKGFNNRDNNRDRLHVPSSKNKLSEDYILYIMLSPLPMIFMGPVTSLASCERGLLGIEIRYFVSMRGHRLGYEDAFAFSGVYGPNEDILRQDLWDELEGETPVLCRLDRFLVNDNHEYSMQEVMNLDHTCISWNLGFHRNLNDWEMDIVTSLLEKLISFHHHPGEDDKMTWVECAKGLSSVKTFYKALNNPTHITPLSFPKKKVWVPRLPS</sequence>
<name>A0A7J7KYR3_9MAGN</name>
<feature type="transmembrane region" description="Helical" evidence="2">
    <location>
        <begin position="67"/>
        <end position="88"/>
    </location>
</feature>
<keyword evidence="2" id="KW-0472">Membrane</keyword>